<name>A0ABX2CPJ5_9CYAN</name>
<keyword evidence="2" id="KW-1185">Reference proteome</keyword>
<accession>A0ABX2CPJ5</accession>
<dbReference type="EMBL" id="SRRZ01000001">
    <property type="protein sequence ID" value="NQE32320.1"/>
    <property type="molecule type" value="Genomic_DNA"/>
</dbReference>
<gene>
    <name evidence="1" type="ORF">E5S67_00032</name>
</gene>
<comment type="caution">
    <text evidence="1">The sequence shown here is derived from an EMBL/GenBank/DDBJ whole genome shotgun (WGS) entry which is preliminary data.</text>
</comment>
<evidence type="ECO:0000313" key="2">
    <source>
        <dbReference type="Proteomes" id="UP000702425"/>
    </source>
</evidence>
<protein>
    <submittedName>
        <fullName evidence="1">Uncharacterized protein</fullName>
    </submittedName>
</protein>
<proteinExistence type="predicted"/>
<evidence type="ECO:0000313" key="1">
    <source>
        <dbReference type="EMBL" id="NQE32320.1"/>
    </source>
</evidence>
<reference evidence="1 2" key="1">
    <citation type="journal article" date="2020" name="Sci. Rep.">
        <title>A novel cyanobacterial geosmin producer, revising GeoA distribution and dispersion patterns in Bacteria.</title>
        <authorList>
            <person name="Churro C."/>
            <person name="Semedo-Aguiar A.P."/>
            <person name="Silva A.D."/>
            <person name="Pereira-Leal J.B."/>
            <person name="Leite R.B."/>
        </authorList>
    </citation>
    <scope>NUCLEOTIDE SEQUENCE [LARGE SCALE GENOMIC DNA]</scope>
    <source>
        <strain evidence="1 2">IPMA8</strain>
    </source>
</reference>
<sequence>MCNIVNNYVTVGKRLMTEGFNAADNSLLVPVILPIALDNCQNSVAGEAAGEKLASCEGFFRLTADLFCANAIATNKRVI</sequence>
<organism evidence="1 2">
    <name type="scientific">Microcoleus asticus IPMA8</name>
    <dbReference type="NCBI Taxonomy" id="2563858"/>
    <lineage>
        <taxon>Bacteria</taxon>
        <taxon>Bacillati</taxon>
        <taxon>Cyanobacteriota</taxon>
        <taxon>Cyanophyceae</taxon>
        <taxon>Oscillatoriophycideae</taxon>
        <taxon>Oscillatoriales</taxon>
        <taxon>Microcoleaceae</taxon>
        <taxon>Microcoleus</taxon>
        <taxon>Microcoleus asticus</taxon>
    </lineage>
</organism>
<dbReference type="Proteomes" id="UP000702425">
    <property type="component" value="Unassembled WGS sequence"/>
</dbReference>